<dbReference type="SUPFAM" id="SSF101874">
    <property type="entry name" value="YceI-like"/>
    <property type="match status" value="1"/>
</dbReference>
<dbReference type="InterPro" id="IPR036761">
    <property type="entry name" value="TTHA0802/YceI-like_sf"/>
</dbReference>
<feature type="signal peptide" evidence="1">
    <location>
        <begin position="1"/>
        <end position="19"/>
    </location>
</feature>
<organism evidence="3 4">
    <name type="scientific">Roseisolibacter agri</name>
    <dbReference type="NCBI Taxonomy" id="2014610"/>
    <lineage>
        <taxon>Bacteria</taxon>
        <taxon>Pseudomonadati</taxon>
        <taxon>Gemmatimonadota</taxon>
        <taxon>Gemmatimonadia</taxon>
        <taxon>Gemmatimonadales</taxon>
        <taxon>Gemmatimonadaceae</taxon>
        <taxon>Roseisolibacter</taxon>
    </lineage>
</organism>
<feature type="domain" description="Lipid/polyisoprenoid-binding YceI-like" evidence="2">
    <location>
        <begin position="26"/>
        <end position="199"/>
    </location>
</feature>
<evidence type="ECO:0000313" key="3">
    <source>
        <dbReference type="EMBL" id="GLC24878.1"/>
    </source>
</evidence>
<keyword evidence="4" id="KW-1185">Reference proteome</keyword>
<gene>
    <name evidence="3" type="ORF">rosag_13910</name>
</gene>
<dbReference type="PANTHER" id="PTHR34406:SF1">
    <property type="entry name" value="PROTEIN YCEI"/>
    <property type="match status" value="1"/>
</dbReference>
<comment type="caution">
    <text evidence="3">The sequence shown here is derived from an EMBL/GenBank/DDBJ whole genome shotgun (WGS) entry which is preliminary data.</text>
</comment>
<protein>
    <recommendedName>
        <fullName evidence="2">Lipid/polyisoprenoid-binding YceI-like domain-containing protein</fullName>
    </recommendedName>
</protein>
<accession>A0AA37QFN3</accession>
<dbReference type="AlphaFoldDB" id="A0AA37QFN3"/>
<dbReference type="RefSeq" id="WP_284349321.1">
    <property type="nucleotide sequence ID" value="NZ_BRXS01000002.1"/>
</dbReference>
<dbReference type="EMBL" id="BRXS01000002">
    <property type="protein sequence ID" value="GLC24878.1"/>
    <property type="molecule type" value="Genomic_DNA"/>
</dbReference>
<dbReference type="Proteomes" id="UP001161325">
    <property type="component" value="Unassembled WGS sequence"/>
</dbReference>
<reference evidence="3" key="1">
    <citation type="submission" date="2022-08" db="EMBL/GenBank/DDBJ databases">
        <title>Draft genome sequencing of Roseisolibacter agri AW1220.</title>
        <authorList>
            <person name="Tobiishi Y."/>
            <person name="Tonouchi A."/>
        </authorList>
    </citation>
    <scope>NUCLEOTIDE SEQUENCE</scope>
    <source>
        <strain evidence="3">AW1220</strain>
    </source>
</reference>
<dbReference type="Pfam" id="PF04264">
    <property type="entry name" value="YceI"/>
    <property type="match status" value="1"/>
</dbReference>
<name>A0AA37QFN3_9BACT</name>
<sequence>MRRHSLGALTALLLAPAGAWTPTDAPLTLQPESRLWVDGTSTVRSFKCRAVVVEADIASAPGAPNPVGAVLAGEKVVRSVELRVPAARMDCGNGTMNEHMLKALKAKEHGLITFRVASYEVDKTGDGVRGTLTGTLTLGGVQKSISVAATGRGAADGTLRIAGVHELKMTDYGLKPPTLMLGTMKVGDVVKVGFDLVLRGEPRVATTE</sequence>
<keyword evidence="1" id="KW-0732">Signal</keyword>
<dbReference type="InterPro" id="IPR007372">
    <property type="entry name" value="Lipid/polyisoprenoid-bd_YceI"/>
</dbReference>
<evidence type="ECO:0000313" key="4">
    <source>
        <dbReference type="Proteomes" id="UP001161325"/>
    </source>
</evidence>
<proteinExistence type="predicted"/>
<evidence type="ECO:0000256" key="1">
    <source>
        <dbReference type="SAM" id="SignalP"/>
    </source>
</evidence>
<feature type="chain" id="PRO_5041460356" description="Lipid/polyisoprenoid-binding YceI-like domain-containing protein" evidence="1">
    <location>
        <begin position="20"/>
        <end position="208"/>
    </location>
</feature>
<dbReference type="Gene3D" id="2.40.128.110">
    <property type="entry name" value="Lipid/polyisoprenoid-binding, YceI-like"/>
    <property type="match status" value="1"/>
</dbReference>
<dbReference type="SMART" id="SM00867">
    <property type="entry name" value="YceI"/>
    <property type="match status" value="1"/>
</dbReference>
<dbReference type="PANTHER" id="PTHR34406">
    <property type="entry name" value="PROTEIN YCEI"/>
    <property type="match status" value="1"/>
</dbReference>
<evidence type="ECO:0000259" key="2">
    <source>
        <dbReference type="SMART" id="SM00867"/>
    </source>
</evidence>